<dbReference type="GO" id="GO:0006297">
    <property type="term" value="P:nucleotide-excision repair, DNA gap filling"/>
    <property type="evidence" value="ECO:0007669"/>
    <property type="project" value="TreeGrafter"/>
</dbReference>
<dbReference type="Pfam" id="PF04675">
    <property type="entry name" value="DNA_ligase_A_N"/>
    <property type="match status" value="1"/>
</dbReference>
<evidence type="ECO:0000256" key="6">
    <source>
        <dbReference type="ARBA" id="ARBA00022737"/>
    </source>
</evidence>
<dbReference type="GO" id="GO:0006303">
    <property type="term" value="P:double-strand break repair via nonhomologous end joining"/>
    <property type="evidence" value="ECO:0007669"/>
    <property type="project" value="TreeGrafter"/>
</dbReference>
<keyword evidence="9 15" id="KW-0067">ATP-binding</keyword>
<dbReference type="NCBIfam" id="TIGR00574">
    <property type="entry name" value="dnl1"/>
    <property type="match status" value="1"/>
</dbReference>
<evidence type="ECO:0000259" key="17">
    <source>
        <dbReference type="PROSITE" id="PS50160"/>
    </source>
</evidence>
<dbReference type="CDD" id="cd07903">
    <property type="entry name" value="Adenylation_DNA_ligase_IV"/>
    <property type="match status" value="1"/>
</dbReference>
<dbReference type="Gene3D" id="3.30.470.30">
    <property type="entry name" value="DNA ligase/mRNA capping enzyme"/>
    <property type="match status" value="1"/>
</dbReference>
<keyword evidence="20" id="KW-1185">Reference proteome</keyword>
<evidence type="ECO:0000313" key="20">
    <source>
        <dbReference type="Proteomes" id="UP000515908"/>
    </source>
</evidence>
<dbReference type="InterPro" id="IPR000977">
    <property type="entry name" value="DNA_ligase_ATP-dep"/>
</dbReference>
<reference evidence="19 20" key="1">
    <citation type="submission" date="2020-08" db="EMBL/GenBank/DDBJ databases">
        <authorList>
            <person name="Newling K."/>
            <person name="Davey J."/>
            <person name="Forrester S."/>
        </authorList>
    </citation>
    <scope>NUCLEOTIDE SEQUENCE [LARGE SCALE GENOMIC DNA]</scope>
    <source>
        <strain evidence="20">Crithidia deanei Carvalho (ATCC PRA-265)</strain>
    </source>
</reference>
<dbReference type="InterPro" id="IPR016059">
    <property type="entry name" value="DNA_ligase_ATP-dep_CS"/>
</dbReference>
<dbReference type="InterPro" id="IPR012308">
    <property type="entry name" value="DNA_ligase_ATP-dep_N"/>
</dbReference>
<dbReference type="InterPro" id="IPR036599">
    <property type="entry name" value="DNA_ligase_N_sf"/>
</dbReference>
<evidence type="ECO:0000256" key="10">
    <source>
        <dbReference type="ARBA" id="ARBA00022842"/>
    </source>
</evidence>
<evidence type="ECO:0000256" key="15">
    <source>
        <dbReference type="RuleBase" id="RU000617"/>
    </source>
</evidence>
<keyword evidence="10" id="KW-0460">Magnesium</keyword>
<evidence type="ECO:0000256" key="16">
    <source>
        <dbReference type="RuleBase" id="RU004196"/>
    </source>
</evidence>
<evidence type="ECO:0000256" key="14">
    <source>
        <dbReference type="ARBA" id="ARBA00034003"/>
    </source>
</evidence>
<comment type="catalytic activity">
    <reaction evidence="14 15">
        <text>ATP + (deoxyribonucleotide)n-3'-hydroxyl + 5'-phospho-(deoxyribonucleotide)m = (deoxyribonucleotide)n+m + AMP + diphosphate.</text>
        <dbReference type="EC" id="6.5.1.1"/>
    </reaction>
</comment>
<evidence type="ECO:0000256" key="11">
    <source>
        <dbReference type="ARBA" id="ARBA00023172"/>
    </source>
</evidence>
<sequence length="1062" mass="120017">MDESKPVIPQQPGSKKFISPFQEAASFEANVKKEEVPSVNSFVSKFPFLRLCHLFESILHATSKNVQTAALEAVWKQLPKNESFFPYMRLLLPHLDHQRPLYNLKENKLAKLYVEVLGLPPKSAQAQKLLNWKDPSYSTIETTSFSDVVFIILQNKGGFNQTDSSTANSQVSVEGINLFLDNFATLNTSEERKVALIDLLTKTTPLEQKWLLRIILKDMKFRMTHQTMLYVFHPAALDKFNSTNDLLYVCDSCLEDMKRPVPGSAESGIFLFQPLRPMLASLVTSKRLEALLQEGHLVMEPKYDGERIMIHVGGDSIKYWTRNAKDYTPLYGPKFDPTVRECFAIGSTPSFSLGGKRVGALENVILDGEFLVFDKTIGNFSDFGYNRTFANAKEAVMITGEEVDGESRWFCYMVFDIVFLNGNSLMGYPYQTRREVLRKVLKQSTRRLEIVPSEAVKTTAEILKGLEKAVEDRKEGIVLKDTTSPYIPAERKNKWLKLKIDHLAGLADTMDLIIVGGYYGTKFGQRHLSNFMLAVWDNKSGEVKSCTEENAKFHTVCKIGNGYTSEELRVINTTLEPHLETMPNRDKIPQWLDGWRPAKGELIPDVYIHPRNSIVVEVFGFSFTDSVNYRVGYTVRFPRMMCIRWDKSFTDATDLTTLDSIKAASKDSLRQKMANGGDELLTVLSEKWKRRREVHANANEKREKLEDADGDWKGTAHDKTSLLPRDLAVVQETLGVATIDPSTELEDHLFSGYEFCVLFTSLETCGYDHLNYLANKTKFEKFLLRHGGRVAANPGPRTSLLIASTANAPKVANWIQMCRTRDERTLLQKYPFISVVHCSWVVQCVESGQVIPLSPRYMLYSSPSLVKKFEEVLDKYEDSYFDNCTVDLLRHSLALASKDVEEEQYRGLSLKEMTAAAATLQQDLGLPATPAIAAIDWIQPVPSGAAEADSGAATEEEESMRKWIAENAVTVKAVEEIQHLKRLMLPPAEKVKVEEGQNAPLPYPVAPRDQYTFVPLGEWSVAQQCAMSQQILQHAYQIYDAGSAEPPFLLVDKRGSLWKYAE</sequence>
<keyword evidence="11 15" id="KW-0233">DNA recombination</keyword>
<comment type="similarity">
    <text evidence="3 16">Belongs to the ATP-dependent DNA ligase family.</text>
</comment>
<evidence type="ECO:0000256" key="7">
    <source>
        <dbReference type="ARBA" id="ARBA00022741"/>
    </source>
</evidence>
<evidence type="ECO:0000313" key="19">
    <source>
        <dbReference type="EMBL" id="CAD2218585.1"/>
    </source>
</evidence>
<dbReference type="EMBL" id="LR877155">
    <property type="protein sequence ID" value="CAD2218585.1"/>
    <property type="molecule type" value="Genomic_DNA"/>
</dbReference>
<gene>
    <name evidence="19" type="ORF">ADEAN_000607600</name>
</gene>
<evidence type="ECO:0000256" key="5">
    <source>
        <dbReference type="ARBA" id="ARBA00022723"/>
    </source>
</evidence>
<dbReference type="EC" id="6.5.1.1" evidence="15"/>
<comment type="subcellular location">
    <subcellularLocation>
        <location evidence="2">Nucleus</location>
    </subcellularLocation>
</comment>
<dbReference type="InterPro" id="IPR029710">
    <property type="entry name" value="LIG4"/>
</dbReference>
<dbReference type="SUPFAM" id="SSF56091">
    <property type="entry name" value="DNA ligase/mRNA capping enzyme, catalytic domain"/>
    <property type="match status" value="1"/>
</dbReference>
<dbReference type="PANTHER" id="PTHR45997">
    <property type="entry name" value="DNA LIGASE 4"/>
    <property type="match status" value="1"/>
</dbReference>
<evidence type="ECO:0000256" key="4">
    <source>
        <dbReference type="ARBA" id="ARBA00022598"/>
    </source>
</evidence>
<dbReference type="PANTHER" id="PTHR45997:SF1">
    <property type="entry name" value="DNA LIGASE 4"/>
    <property type="match status" value="1"/>
</dbReference>
<dbReference type="InterPro" id="IPR036420">
    <property type="entry name" value="BRCT_dom_sf"/>
</dbReference>
<organism evidence="19 20">
    <name type="scientific">Angomonas deanei</name>
    <dbReference type="NCBI Taxonomy" id="59799"/>
    <lineage>
        <taxon>Eukaryota</taxon>
        <taxon>Discoba</taxon>
        <taxon>Euglenozoa</taxon>
        <taxon>Kinetoplastea</taxon>
        <taxon>Metakinetoplastina</taxon>
        <taxon>Trypanosomatida</taxon>
        <taxon>Trypanosomatidae</taxon>
        <taxon>Strigomonadinae</taxon>
        <taxon>Angomonas</taxon>
    </lineage>
</organism>
<keyword evidence="7 15" id="KW-0547">Nucleotide-binding</keyword>
<comment type="cofactor">
    <cofactor evidence="1">
        <name>Mg(2+)</name>
        <dbReference type="ChEBI" id="CHEBI:18420"/>
    </cofactor>
</comment>
<evidence type="ECO:0000256" key="1">
    <source>
        <dbReference type="ARBA" id="ARBA00001946"/>
    </source>
</evidence>
<dbReference type="PROSITE" id="PS00697">
    <property type="entry name" value="DNA_LIGASE_A1"/>
    <property type="match status" value="1"/>
</dbReference>
<dbReference type="SUPFAM" id="SSF52113">
    <property type="entry name" value="BRCT domain"/>
    <property type="match status" value="1"/>
</dbReference>
<dbReference type="Proteomes" id="UP000515908">
    <property type="component" value="Chromosome 11"/>
</dbReference>
<dbReference type="InterPro" id="IPR001357">
    <property type="entry name" value="BRCT_dom"/>
</dbReference>
<dbReference type="Pfam" id="PF04679">
    <property type="entry name" value="DNA_ligase_A_C"/>
    <property type="match status" value="1"/>
</dbReference>
<dbReference type="InterPro" id="IPR012310">
    <property type="entry name" value="DNA_ligase_ATP-dep_cent"/>
</dbReference>
<dbReference type="GO" id="GO:0046872">
    <property type="term" value="F:metal ion binding"/>
    <property type="evidence" value="ECO:0007669"/>
    <property type="project" value="UniProtKB-KW"/>
</dbReference>
<dbReference type="PROSITE" id="PS50160">
    <property type="entry name" value="DNA_LIGASE_A3"/>
    <property type="match status" value="1"/>
</dbReference>
<dbReference type="InterPro" id="IPR012340">
    <property type="entry name" value="NA-bd_OB-fold"/>
</dbReference>
<dbReference type="GO" id="GO:0003910">
    <property type="term" value="F:DNA ligase (ATP) activity"/>
    <property type="evidence" value="ECO:0007669"/>
    <property type="project" value="UniProtKB-EC"/>
</dbReference>
<proteinExistence type="inferred from homology"/>
<dbReference type="InterPro" id="IPR044125">
    <property type="entry name" value="Adenylation_DNA_ligase_IV"/>
</dbReference>
<dbReference type="Gene3D" id="3.40.50.10190">
    <property type="entry name" value="BRCT domain"/>
    <property type="match status" value="1"/>
</dbReference>
<dbReference type="Gene3D" id="2.40.50.140">
    <property type="entry name" value="Nucleic acid-binding proteins"/>
    <property type="match status" value="1"/>
</dbReference>
<evidence type="ECO:0000259" key="18">
    <source>
        <dbReference type="PROSITE" id="PS50172"/>
    </source>
</evidence>
<dbReference type="AlphaFoldDB" id="A0A7G2CGW9"/>
<evidence type="ECO:0000256" key="2">
    <source>
        <dbReference type="ARBA" id="ARBA00004123"/>
    </source>
</evidence>
<protein>
    <recommendedName>
        <fullName evidence="15">DNA ligase</fullName>
        <ecNumber evidence="15">6.5.1.1</ecNumber>
    </recommendedName>
</protein>
<accession>A0A7G2CGW9</accession>
<dbReference type="GO" id="GO:0003677">
    <property type="term" value="F:DNA binding"/>
    <property type="evidence" value="ECO:0007669"/>
    <property type="project" value="InterPro"/>
</dbReference>
<evidence type="ECO:0000256" key="3">
    <source>
        <dbReference type="ARBA" id="ARBA00007572"/>
    </source>
</evidence>
<dbReference type="Gene3D" id="1.10.3260.10">
    <property type="entry name" value="DNA ligase, ATP-dependent, N-terminal domain"/>
    <property type="match status" value="1"/>
</dbReference>
<dbReference type="GO" id="GO:0032807">
    <property type="term" value="C:DNA ligase IV complex"/>
    <property type="evidence" value="ECO:0007669"/>
    <property type="project" value="TreeGrafter"/>
</dbReference>
<keyword evidence="4 15" id="KW-0436">Ligase</keyword>
<evidence type="ECO:0000256" key="12">
    <source>
        <dbReference type="ARBA" id="ARBA00023204"/>
    </source>
</evidence>
<dbReference type="VEuPathDB" id="TriTrypDB:ADEAN_000607600"/>
<dbReference type="GO" id="GO:0005524">
    <property type="term" value="F:ATP binding"/>
    <property type="evidence" value="ECO:0007669"/>
    <property type="project" value="UniProtKB-KW"/>
</dbReference>
<name>A0A7G2CGW9_9TRYP</name>
<dbReference type="Pfam" id="PF01068">
    <property type="entry name" value="DNA_ligase_A_M"/>
    <property type="match status" value="1"/>
</dbReference>
<feature type="domain" description="BRCT" evidence="18">
    <location>
        <begin position="745"/>
        <end position="858"/>
    </location>
</feature>
<keyword evidence="12 15" id="KW-0234">DNA repair</keyword>
<dbReference type="SUPFAM" id="SSF50249">
    <property type="entry name" value="Nucleic acid-binding proteins"/>
    <property type="match status" value="1"/>
</dbReference>
<keyword evidence="5" id="KW-0479">Metal-binding</keyword>
<keyword evidence="6" id="KW-0677">Repeat</keyword>
<keyword evidence="8 15" id="KW-0227">DNA damage</keyword>
<dbReference type="InterPro" id="IPR012309">
    <property type="entry name" value="DNA_ligase_ATP-dep_C"/>
</dbReference>
<keyword evidence="13" id="KW-0539">Nucleus</keyword>
<dbReference type="PROSITE" id="PS00333">
    <property type="entry name" value="DNA_LIGASE_A2"/>
    <property type="match status" value="1"/>
</dbReference>
<evidence type="ECO:0000256" key="13">
    <source>
        <dbReference type="ARBA" id="ARBA00023242"/>
    </source>
</evidence>
<dbReference type="PROSITE" id="PS50172">
    <property type="entry name" value="BRCT"/>
    <property type="match status" value="1"/>
</dbReference>
<feature type="domain" description="ATP-dependent DNA ligase family profile" evidence="17">
    <location>
        <begin position="411"/>
        <end position="537"/>
    </location>
</feature>
<dbReference type="GO" id="GO:0006310">
    <property type="term" value="P:DNA recombination"/>
    <property type="evidence" value="ECO:0007669"/>
    <property type="project" value="UniProtKB-KW"/>
</dbReference>
<evidence type="ECO:0000256" key="8">
    <source>
        <dbReference type="ARBA" id="ARBA00022763"/>
    </source>
</evidence>
<dbReference type="GO" id="GO:0071897">
    <property type="term" value="P:DNA biosynthetic process"/>
    <property type="evidence" value="ECO:0007669"/>
    <property type="project" value="InterPro"/>
</dbReference>
<evidence type="ECO:0000256" key="9">
    <source>
        <dbReference type="ARBA" id="ARBA00022840"/>
    </source>
</evidence>